<proteinExistence type="predicted"/>
<keyword evidence="2" id="KW-0479">Metal-binding</keyword>
<evidence type="ECO:0000256" key="2">
    <source>
        <dbReference type="ARBA" id="ARBA00022723"/>
    </source>
</evidence>
<dbReference type="PRINTS" id="PR00138">
    <property type="entry name" value="MATRIXIN"/>
</dbReference>
<organism evidence="6 7">
    <name type="scientific">Lentilactobacillus diolivorans DSM 14421</name>
    <dbReference type="NCBI Taxonomy" id="1423739"/>
    <lineage>
        <taxon>Bacteria</taxon>
        <taxon>Bacillati</taxon>
        <taxon>Bacillota</taxon>
        <taxon>Bacilli</taxon>
        <taxon>Lactobacillales</taxon>
        <taxon>Lactobacillaceae</taxon>
        <taxon>Lentilactobacillus</taxon>
    </lineage>
</organism>
<dbReference type="EMBL" id="AZEY01000053">
    <property type="protein sequence ID" value="KRL65928.1"/>
    <property type="molecule type" value="Genomic_DNA"/>
</dbReference>
<evidence type="ECO:0000313" key="6">
    <source>
        <dbReference type="EMBL" id="KRL65928.1"/>
    </source>
</evidence>
<evidence type="ECO:0000259" key="5">
    <source>
        <dbReference type="SMART" id="SM00235"/>
    </source>
</evidence>
<evidence type="ECO:0000256" key="4">
    <source>
        <dbReference type="ARBA" id="ARBA00022833"/>
    </source>
</evidence>
<reference evidence="6 7" key="1">
    <citation type="journal article" date="2015" name="Genome Announc.">
        <title>Expanding the biotechnology potential of lactobacilli through comparative genomics of 213 strains and associated genera.</title>
        <authorList>
            <person name="Sun Z."/>
            <person name="Harris H.M."/>
            <person name="McCann A."/>
            <person name="Guo C."/>
            <person name="Argimon S."/>
            <person name="Zhang W."/>
            <person name="Yang X."/>
            <person name="Jeffery I.B."/>
            <person name="Cooney J.C."/>
            <person name="Kagawa T.F."/>
            <person name="Liu W."/>
            <person name="Song Y."/>
            <person name="Salvetti E."/>
            <person name="Wrobel A."/>
            <person name="Rasinkangas P."/>
            <person name="Parkhill J."/>
            <person name="Rea M.C."/>
            <person name="O'Sullivan O."/>
            <person name="Ritari J."/>
            <person name="Douillard F.P."/>
            <person name="Paul Ross R."/>
            <person name="Yang R."/>
            <person name="Briner A.E."/>
            <person name="Felis G.E."/>
            <person name="de Vos W.M."/>
            <person name="Barrangou R."/>
            <person name="Klaenhammer T.R."/>
            <person name="Caufield P.W."/>
            <person name="Cui Y."/>
            <person name="Zhang H."/>
            <person name="O'Toole P.W."/>
        </authorList>
    </citation>
    <scope>NUCLEOTIDE SEQUENCE [LARGE SCALE GENOMIC DNA]</scope>
    <source>
        <strain evidence="6 7">DSM 14421</strain>
    </source>
</reference>
<dbReference type="Proteomes" id="UP000052013">
    <property type="component" value="Unassembled WGS sequence"/>
</dbReference>
<dbReference type="AlphaFoldDB" id="A0A0R1SJG3"/>
<accession>A0A0R1SJG3</accession>
<keyword evidence="3" id="KW-0378">Hydrolase</keyword>
<keyword evidence="4" id="KW-0862">Zinc</keyword>
<dbReference type="GO" id="GO:0004222">
    <property type="term" value="F:metalloendopeptidase activity"/>
    <property type="evidence" value="ECO:0007669"/>
    <property type="project" value="InterPro"/>
</dbReference>
<dbReference type="InterPro" id="IPR006026">
    <property type="entry name" value="Peptidase_Metallo"/>
</dbReference>
<protein>
    <submittedName>
        <fullName evidence="6">Zn-dependent protease</fullName>
    </submittedName>
</protein>
<feature type="domain" description="Peptidase metallopeptidase" evidence="5">
    <location>
        <begin position="38"/>
        <end position="184"/>
    </location>
</feature>
<sequence length="212" mass="23104">MGPMLKKILIAIALGTLTIVIAIFGFFVSTTSATEITPEGTARFDSPQATINISNSSQSYQVIWMNAIRAWNRTGVFSFSLSTSPNAQVIAGTNSGMSAKFTGLTNLTTNDQGYISHVTTNLNPKILAKYSYLPTEQTNVAEHELGHAIGLLHSANKASVMYINNRTYGIQNIDIQAVQQLYGSPLGNQAFPYQSYTFQDPFVLKVKGQPEE</sequence>
<dbReference type="Pfam" id="PF00413">
    <property type="entry name" value="Peptidase_M10"/>
    <property type="match status" value="1"/>
</dbReference>
<name>A0A0R1SJG3_9LACO</name>
<keyword evidence="1 6" id="KW-0645">Protease</keyword>
<dbReference type="STRING" id="1423739.FC85_GL002981"/>
<evidence type="ECO:0000313" key="7">
    <source>
        <dbReference type="Proteomes" id="UP000052013"/>
    </source>
</evidence>
<dbReference type="SMART" id="SM00235">
    <property type="entry name" value="ZnMc"/>
    <property type="match status" value="1"/>
</dbReference>
<dbReference type="InterPro" id="IPR024079">
    <property type="entry name" value="MetalloPept_cat_dom_sf"/>
</dbReference>
<dbReference type="Gene3D" id="3.40.390.10">
    <property type="entry name" value="Collagenase (Catalytic Domain)"/>
    <property type="match status" value="1"/>
</dbReference>
<dbReference type="InterPro" id="IPR021190">
    <property type="entry name" value="Pept_M10A"/>
</dbReference>
<dbReference type="GO" id="GO:0031012">
    <property type="term" value="C:extracellular matrix"/>
    <property type="evidence" value="ECO:0007669"/>
    <property type="project" value="InterPro"/>
</dbReference>
<evidence type="ECO:0000256" key="3">
    <source>
        <dbReference type="ARBA" id="ARBA00022801"/>
    </source>
</evidence>
<dbReference type="InterPro" id="IPR001818">
    <property type="entry name" value="Pept_M10_metallopeptidase"/>
</dbReference>
<comment type="caution">
    <text evidence="6">The sequence shown here is derived from an EMBL/GenBank/DDBJ whole genome shotgun (WGS) entry which is preliminary data.</text>
</comment>
<dbReference type="GO" id="GO:0006508">
    <property type="term" value="P:proteolysis"/>
    <property type="evidence" value="ECO:0007669"/>
    <property type="project" value="UniProtKB-KW"/>
</dbReference>
<dbReference type="GO" id="GO:0008270">
    <property type="term" value="F:zinc ion binding"/>
    <property type="evidence" value="ECO:0007669"/>
    <property type="project" value="InterPro"/>
</dbReference>
<evidence type="ECO:0000256" key="1">
    <source>
        <dbReference type="ARBA" id="ARBA00022670"/>
    </source>
</evidence>
<gene>
    <name evidence="6" type="ORF">FC85_GL002981</name>
</gene>
<dbReference type="PATRIC" id="fig|1423739.3.peg.3105"/>
<dbReference type="SUPFAM" id="SSF55486">
    <property type="entry name" value="Metalloproteases ('zincins'), catalytic domain"/>
    <property type="match status" value="1"/>
</dbReference>